<feature type="transmembrane region" description="Helical" evidence="1">
    <location>
        <begin position="44"/>
        <end position="65"/>
    </location>
</feature>
<evidence type="ECO:0000259" key="2">
    <source>
        <dbReference type="Pfam" id="PF06580"/>
    </source>
</evidence>
<keyword evidence="3" id="KW-0418">Kinase</keyword>
<keyword evidence="3" id="KW-0808">Transferase</keyword>
<dbReference type="Proteomes" id="UP001145087">
    <property type="component" value="Unassembled WGS sequence"/>
</dbReference>
<dbReference type="InterPro" id="IPR050640">
    <property type="entry name" value="Bact_2-comp_sensor_kinase"/>
</dbReference>
<dbReference type="InterPro" id="IPR036890">
    <property type="entry name" value="HATPase_C_sf"/>
</dbReference>
<dbReference type="PANTHER" id="PTHR34220">
    <property type="entry name" value="SENSOR HISTIDINE KINASE YPDA"/>
    <property type="match status" value="1"/>
</dbReference>
<keyword evidence="4" id="KW-1185">Reference proteome</keyword>
<keyword evidence="1" id="KW-0472">Membrane</keyword>
<reference evidence="3" key="1">
    <citation type="submission" date="2022-11" db="EMBL/GenBank/DDBJ databases">
        <title>Marilongibacter aestuarii gen. nov., sp. nov., isolated from tidal flat sediment.</title>
        <authorList>
            <person name="Jiayan W."/>
        </authorList>
    </citation>
    <scope>NUCLEOTIDE SEQUENCE</scope>
    <source>
        <strain evidence="3">Z1-6</strain>
    </source>
</reference>
<accession>A0A9X3J997</accession>
<organism evidence="3 4">
    <name type="scientific">Draconibacterium aestuarii</name>
    <dbReference type="NCBI Taxonomy" id="2998507"/>
    <lineage>
        <taxon>Bacteria</taxon>
        <taxon>Pseudomonadati</taxon>
        <taxon>Bacteroidota</taxon>
        <taxon>Bacteroidia</taxon>
        <taxon>Marinilabiliales</taxon>
        <taxon>Prolixibacteraceae</taxon>
        <taxon>Draconibacterium</taxon>
    </lineage>
</organism>
<keyword evidence="1" id="KW-1133">Transmembrane helix</keyword>
<evidence type="ECO:0000256" key="1">
    <source>
        <dbReference type="SAM" id="Phobius"/>
    </source>
</evidence>
<dbReference type="PANTHER" id="PTHR34220:SF7">
    <property type="entry name" value="SENSOR HISTIDINE KINASE YPDA"/>
    <property type="match status" value="1"/>
</dbReference>
<feature type="transmembrane region" description="Helical" evidence="1">
    <location>
        <begin position="14"/>
        <end position="32"/>
    </location>
</feature>
<proteinExistence type="predicted"/>
<feature type="transmembrane region" description="Helical" evidence="1">
    <location>
        <begin position="77"/>
        <end position="96"/>
    </location>
</feature>
<dbReference type="InterPro" id="IPR010559">
    <property type="entry name" value="Sig_transdc_His_kin_internal"/>
</dbReference>
<dbReference type="SUPFAM" id="SSF55874">
    <property type="entry name" value="ATPase domain of HSP90 chaperone/DNA topoisomerase II/histidine kinase"/>
    <property type="match status" value="1"/>
</dbReference>
<feature type="transmembrane region" description="Helical" evidence="1">
    <location>
        <begin position="108"/>
        <end position="134"/>
    </location>
</feature>
<keyword evidence="1" id="KW-0812">Transmembrane</keyword>
<feature type="domain" description="Signal transduction histidine kinase internal region" evidence="2">
    <location>
        <begin position="155"/>
        <end position="233"/>
    </location>
</feature>
<dbReference type="RefSeq" id="WP_343335684.1">
    <property type="nucleotide sequence ID" value="NZ_JAPOHD010000068.1"/>
</dbReference>
<gene>
    <name evidence="3" type="ORF">OU798_23625</name>
</gene>
<evidence type="ECO:0000313" key="3">
    <source>
        <dbReference type="EMBL" id="MCY1723361.1"/>
    </source>
</evidence>
<dbReference type="GO" id="GO:0000155">
    <property type="term" value="F:phosphorelay sensor kinase activity"/>
    <property type="evidence" value="ECO:0007669"/>
    <property type="project" value="InterPro"/>
</dbReference>
<dbReference type="AlphaFoldDB" id="A0A9X3J997"/>
<evidence type="ECO:0000313" key="4">
    <source>
        <dbReference type="Proteomes" id="UP001145087"/>
    </source>
</evidence>
<dbReference type="Pfam" id="PF06580">
    <property type="entry name" value="His_kinase"/>
    <property type="match status" value="1"/>
</dbReference>
<dbReference type="EMBL" id="JAPOHD010000068">
    <property type="protein sequence ID" value="MCY1723361.1"/>
    <property type="molecule type" value="Genomic_DNA"/>
</dbReference>
<comment type="caution">
    <text evidence="3">The sequence shown here is derived from an EMBL/GenBank/DDBJ whole genome shotgun (WGS) entry which is preliminary data.</text>
</comment>
<sequence>MDKKRVKIWPVKRIIPHLLFWLFYVLFFGLFYGKYGHDYRLHLIETSCMLPFVMVATYTTIYVILPFYLKTRKPVPSVFMAVVLLVLITLGERIFIRYLNGLPINTETLFGISSLYLMLETNFMVALGFTVKFLKKWFEQQQEKHEMEKKHLQSELNVLKAQLNPHFLFNTMNNLYALSIEKSSKTSEGIAKISDLLRSVLYECNDSEMALYKEVKLIENYIDLEKMRYGDQLNVSFTVTGSVEDAKIAPMMLFTFVENCFKHGSSNFETPFITIKLDVNENEIFFESENSKPPYQKQVMERNIGGIGLANVKKRLEILYPGNYELICGDKNCCYKVSLRIKRMMRRKAI</sequence>
<protein>
    <submittedName>
        <fullName evidence="3">Histidine kinase</fullName>
    </submittedName>
</protein>
<name>A0A9X3J997_9BACT</name>
<dbReference type="GO" id="GO:0016020">
    <property type="term" value="C:membrane"/>
    <property type="evidence" value="ECO:0007669"/>
    <property type="project" value="InterPro"/>
</dbReference>